<gene>
    <name evidence="1" type="ORF">Rhe02_52310</name>
</gene>
<comment type="caution">
    <text evidence="1">The sequence shown here is derived from an EMBL/GenBank/DDBJ whole genome shotgun (WGS) entry which is preliminary data.</text>
</comment>
<name>A0A8J3VH89_9ACTN</name>
<organism evidence="1 2">
    <name type="scientific">Rhizocola hellebori</name>
    <dbReference type="NCBI Taxonomy" id="1392758"/>
    <lineage>
        <taxon>Bacteria</taxon>
        <taxon>Bacillati</taxon>
        <taxon>Actinomycetota</taxon>
        <taxon>Actinomycetes</taxon>
        <taxon>Micromonosporales</taxon>
        <taxon>Micromonosporaceae</taxon>
        <taxon>Rhizocola</taxon>
    </lineage>
</organism>
<keyword evidence="2" id="KW-1185">Reference proteome</keyword>
<evidence type="ECO:0008006" key="3">
    <source>
        <dbReference type="Google" id="ProtNLM"/>
    </source>
</evidence>
<dbReference type="Proteomes" id="UP000612899">
    <property type="component" value="Unassembled WGS sequence"/>
</dbReference>
<sequence>MARRTFTVIDVTEILIHWHAGRSSSEMSTSGRGVTARPVRAVSDAVQAFARWGEDGTWARIEQALIASAYAAGGVDLAGHVDSTVVRAHRHAAGAVKGGAARMNHVRRRVCAGPVAG</sequence>
<accession>A0A8J3VH89</accession>
<dbReference type="AlphaFoldDB" id="A0A8J3VH89"/>
<evidence type="ECO:0000313" key="1">
    <source>
        <dbReference type="EMBL" id="GIH07164.1"/>
    </source>
</evidence>
<proteinExistence type="predicted"/>
<evidence type="ECO:0000313" key="2">
    <source>
        <dbReference type="Proteomes" id="UP000612899"/>
    </source>
</evidence>
<reference evidence="1" key="1">
    <citation type="submission" date="2021-01" db="EMBL/GenBank/DDBJ databases">
        <title>Whole genome shotgun sequence of Rhizocola hellebori NBRC 109834.</title>
        <authorList>
            <person name="Komaki H."/>
            <person name="Tamura T."/>
        </authorList>
    </citation>
    <scope>NUCLEOTIDE SEQUENCE</scope>
    <source>
        <strain evidence="1">NBRC 109834</strain>
    </source>
</reference>
<protein>
    <recommendedName>
        <fullName evidence="3">Transposase</fullName>
    </recommendedName>
</protein>
<dbReference type="EMBL" id="BONY01000034">
    <property type="protein sequence ID" value="GIH07164.1"/>
    <property type="molecule type" value="Genomic_DNA"/>
</dbReference>